<evidence type="ECO:0000256" key="2">
    <source>
        <dbReference type="ARBA" id="ARBA00022676"/>
    </source>
</evidence>
<evidence type="ECO:0000256" key="1">
    <source>
        <dbReference type="ARBA" id="ARBA00009995"/>
    </source>
</evidence>
<dbReference type="GO" id="GO:0008194">
    <property type="term" value="F:UDP-glycosyltransferase activity"/>
    <property type="evidence" value="ECO:0007669"/>
    <property type="project" value="InterPro"/>
</dbReference>
<dbReference type="InterPro" id="IPR002213">
    <property type="entry name" value="UDP_glucos_trans"/>
</dbReference>
<dbReference type="PANTHER" id="PTHR48045:SF20">
    <property type="entry name" value="UDP-RHAMNOSE:RHAMNOSYLTRANSFERASE 1"/>
    <property type="match status" value="1"/>
</dbReference>
<evidence type="ECO:0008006" key="6">
    <source>
        <dbReference type="Google" id="ProtNLM"/>
    </source>
</evidence>
<keyword evidence="2" id="KW-0328">Glycosyltransferase</keyword>
<dbReference type="FunFam" id="3.40.50.2000:FF:000088">
    <property type="entry name" value="Glycosyltransferase"/>
    <property type="match status" value="1"/>
</dbReference>
<sequence>MAQTEKLHIVLFPWLAFGHMIPYLKFAKLIAQKGHRVSFLCPPRNIDRLPKIPPNLTPLINFVKLPLPHVENLPDNAESTVDLPLDKMQYLNKAYDMLQEPVAEFLRTSAPDWVLYDYAPYWVGSISASLGIKTAFFSVSTAAALSFLGPSSVLKGETDDYRKTLEDFTVPPKWIPFPTTLAFRYFEIHRMVESDQTLSNTYNGVTELYRFGAAPENCDILAIRSCLEYEPEYIQLLQNIHGKPVLPVGLFPPSEDDNGDETETWRTMKEWLDKQEKGSVVYVSFGTEAKLKQEEITAVALGLEHSQLPFFWVLRTHSGSAATGLSQLPEGFEERTKGRGVMWNTWVPQLKILAHDSVGGYLAHSGWSSVIESVHFQKPMILLTFVSDQGLNARILEEKKLGYSIPRNEQDGSFSSNAVADSLKLVMIEDEGKIYREKVKEMSGLFADKDKQDWYLDNFLDYLKSHAASK</sequence>
<proteinExistence type="inferred from homology"/>
<evidence type="ECO:0000313" key="5">
    <source>
        <dbReference type="Proteomes" id="UP000796880"/>
    </source>
</evidence>
<organism evidence="4 5">
    <name type="scientific">Rhamnella rubrinervis</name>
    <dbReference type="NCBI Taxonomy" id="2594499"/>
    <lineage>
        <taxon>Eukaryota</taxon>
        <taxon>Viridiplantae</taxon>
        <taxon>Streptophyta</taxon>
        <taxon>Embryophyta</taxon>
        <taxon>Tracheophyta</taxon>
        <taxon>Spermatophyta</taxon>
        <taxon>Magnoliopsida</taxon>
        <taxon>eudicotyledons</taxon>
        <taxon>Gunneridae</taxon>
        <taxon>Pentapetalae</taxon>
        <taxon>rosids</taxon>
        <taxon>fabids</taxon>
        <taxon>Rosales</taxon>
        <taxon>Rhamnaceae</taxon>
        <taxon>rhamnoid group</taxon>
        <taxon>Rhamneae</taxon>
        <taxon>Rhamnella</taxon>
    </lineage>
</organism>
<dbReference type="SUPFAM" id="SSF53756">
    <property type="entry name" value="UDP-Glycosyltransferase/glycogen phosphorylase"/>
    <property type="match status" value="1"/>
</dbReference>
<dbReference type="FunFam" id="3.40.50.2000:FF:000037">
    <property type="entry name" value="Glycosyltransferase"/>
    <property type="match status" value="1"/>
</dbReference>
<dbReference type="Proteomes" id="UP000796880">
    <property type="component" value="Unassembled WGS sequence"/>
</dbReference>
<comment type="caution">
    <text evidence="4">The sequence shown here is derived from an EMBL/GenBank/DDBJ whole genome shotgun (WGS) entry which is preliminary data.</text>
</comment>
<accession>A0A8K0E4B7</accession>
<dbReference type="CDD" id="cd03784">
    <property type="entry name" value="GT1_Gtf-like"/>
    <property type="match status" value="1"/>
</dbReference>
<keyword evidence="5" id="KW-1185">Reference proteome</keyword>
<keyword evidence="3" id="KW-0808">Transferase</keyword>
<protein>
    <recommendedName>
        <fullName evidence="6">UDP-glycosyltransferase</fullName>
    </recommendedName>
</protein>
<comment type="similarity">
    <text evidence="1">Belongs to the UDP-glycosyltransferase family.</text>
</comment>
<evidence type="ECO:0000256" key="3">
    <source>
        <dbReference type="ARBA" id="ARBA00022679"/>
    </source>
</evidence>
<name>A0A8K0E4B7_9ROSA</name>
<dbReference type="AlphaFoldDB" id="A0A8K0E4B7"/>
<dbReference type="Gene3D" id="3.40.50.2000">
    <property type="entry name" value="Glycogen Phosphorylase B"/>
    <property type="match status" value="2"/>
</dbReference>
<dbReference type="Pfam" id="PF00201">
    <property type="entry name" value="UDPGT"/>
    <property type="match status" value="1"/>
</dbReference>
<dbReference type="EMBL" id="VOIH02000008">
    <property type="protein sequence ID" value="KAF3439185.1"/>
    <property type="molecule type" value="Genomic_DNA"/>
</dbReference>
<dbReference type="OrthoDB" id="5835829at2759"/>
<dbReference type="PANTHER" id="PTHR48045">
    <property type="entry name" value="UDP-GLYCOSYLTRANSFERASE 72B1"/>
    <property type="match status" value="1"/>
</dbReference>
<evidence type="ECO:0000313" key="4">
    <source>
        <dbReference type="EMBL" id="KAF3439185.1"/>
    </source>
</evidence>
<gene>
    <name evidence="4" type="ORF">FNV43_RR17460</name>
</gene>
<reference evidence="4" key="1">
    <citation type="submission" date="2020-03" db="EMBL/GenBank/DDBJ databases">
        <title>A high-quality chromosome-level genome assembly of a woody plant with both climbing and erect habits, Rhamnella rubrinervis.</title>
        <authorList>
            <person name="Lu Z."/>
            <person name="Yang Y."/>
            <person name="Zhu X."/>
            <person name="Sun Y."/>
        </authorList>
    </citation>
    <scope>NUCLEOTIDE SEQUENCE</scope>
    <source>
        <strain evidence="4">BYM</strain>
        <tissue evidence="4">Leaf</tissue>
    </source>
</reference>